<dbReference type="InterPro" id="IPR051849">
    <property type="entry name" value="GAG-degrading_sulfatase"/>
</dbReference>
<feature type="non-terminal residue" evidence="2">
    <location>
        <position position="1"/>
    </location>
</feature>
<dbReference type="InterPro" id="IPR017850">
    <property type="entry name" value="Alkaline_phosphatase_core_sf"/>
</dbReference>
<dbReference type="AlphaFoldDB" id="M5RNK3"/>
<dbReference type="PANTHER" id="PTHR46615">
    <property type="entry name" value="ARYLSULFATASE K"/>
    <property type="match status" value="1"/>
</dbReference>
<dbReference type="Pfam" id="PF16347">
    <property type="entry name" value="SGSH_C"/>
    <property type="match status" value="1"/>
</dbReference>
<dbReference type="Proteomes" id="UP000011991">
    <property type="component" value="Unassembled WGS sequence"/>
</dbReference>
<proteinExistence type="predicted"/>
<dbReference type="PATRIC" id="fig|1265738.3.peg.6094"/>
<evidence type="ECO:0000313" key="2">
    <source>
        <dbReference type="EMBL" id="EMI16967.1"/>
    </source>
</evidence>
<feature type="domain" description="N-sulphoglucosamine sulphohydrolase C-terminal" evidence="1">
    <location>
        <begin position="1"/>
        <end position="113"/>
    </location>
</feature>
<dbReference type="SUPFAM" id="SSF53649">
    <property type="entry name" value="Alkaline phosphatase-like"/>
    <property type="match status" value="1"/>
</dbReference>
<organism evidence="2 3">
    <name type="scientific">Rhodopirellula maiorica SM1</name>
    <dbReference type="NCBI Taxonomy" id="1265738"/>
    <lineage>
        <taxon>Bacteria</taxon>
        <taxon>Pseudomonadati</taxon>
        <taxon>Planctomycetota</taxon>
        <taxon>Planctomycetia</taxon>
        <taxon>Pirellulales</taxon>
        <taxon>Pirellulaceae</taxon>
        <taxon>Novipirellula</taxon>
    </lineage>
</organism>
<dbReference type="Gene3D" id="3.40.720.10">
    <property type="entry name" value="Alkaline Phosphatase, subunit A"/>
    <property type="match status" value="1"/>
</dbReference>
<dbReference type="PANTHER" id="PTHR46615:SF1">
    <property type="entry name" value="ARYLSULFATASE K"/>
    <property type="match status" value="1"/>
</dbReference>
<dbReference type="GO" id="GO:0015024">
    <property type="term" value="F:glucuronate-2-sulfatase activity"/>
    <property type="evidence" value="ECO:0007669"/>
    <property type="project" value="TreeGrafter"/>
</dbReference>
<evidence type="ECO:0000313" key="3">
    <source>
        <dbReference type="Proteomes" id="UP000011991"/>
    </source>
</evidence>
<keyword evidence="3" id="KW-1185">Reference proteome</keyword>
<gene>
    <name evidence="2" type="ORF">RMSM_06110</name>
</gene>
<dbReference type="EMBL" id="ANOG01000883">
    <property type="protein sequence ID" value="EMI16967.1"/>
    <property type="molecule type" value="Genomic_DNA"/>
</dbReference>
<dbReference type="InterPro" id="IPR032506">
    <property type="entry name" value="SGSH_C"/>
</dbReference>
<dbReference type="RefSeq" id="WP_008705151.1">
    <property type="nucleotide sequence ID" value="NZ_ANOG01000883.1"/>
</dbReference>
<reference evidence="2 3" key="1">
    <citation type="journal article" date="2013" name="Mar. Genomics">
        <title>Expression of sulfatases in Rhodopirellula baltica and the diversity of sulfatases in the genus Rhodopirellula.</title>
        <authorList>
            <person name="Wegner C.E."/>
            <person name="Richter-Heitmann T."/>
            <person name="Klindworth A."/>
            <person name="Klockow C."/>
            <person name="Richter M."/>
            <person name="Achstetter T."/>
            <person name="Glockner F.O."/>
            <person name="Harder J."/>
        </authorList>
    </citation>
    <scope>NUCLEOTIDE SEQUENCE [LARGE SCALE GENOMIC DNA]</scope>
    <source>
        <strain evidence="2 3">SM1</strain>
    </source>
</reference>
<evidence type="ECO:0000259" key="1">
    <source>
        <dbReference type="Pfam" id="PF16347"/>
    </source>
</evidence>
<name>M5RNK3_9BACT</name>
<accession>M5RNK3</accession>
<dbReference type="GO" id="GO:0004065">
    <property type="term" value="F:arylsulfatase activity"/>
    <property type="evidence" value="ECO:0007669"/>
    <property type="project" value="TreeGrafter"/>
</dbReference>
<sequence length="157" mass="18078">NIDVAPTLLEAASAPALPEQDGKSFWKPLTQNDSSGFKRETLLYEYYWERNYPQTPTLHAIIGGRYKYIRCHGLWDRDELYDLQTDPDEMHNLIDSPEHAGRVQQLNTELWDLLHASGGDEMPLLEDRGAQFPWRNPNKSKLAPFPAEFFRTSESGN</sequence>
<protein>
    <submittedName>
        <fullName evidence="2">Mucin-desulfating sulfatase (N-acetylglucosamine-6-sulfatase)</fullName>
    </submittedName>
</protein>
<comment type="caution">
    <text evidence="2">The sequence shown here is derived from an EMBL/GenBank/DDBJ whole genome shotgun (WGS) entry which is preliminary data.</text>
</comment>